<evidence type="ECO:0000256" key="2">
    <source>
        <dbReference type="ARBA" id="ARBA00026073"/>
    </source>
</evidence>
<dbReference type="GO" id="GO:0003887">
    <property type="term" value="F:DNA-directed DNA polymerase activity"/>
    <property type="evidence" value="ECO:0007669"/>
    <property type="project" value="InterPro"/>
</dbReference>
<comment type="function">
    <text evidence="1">DNA polymerase III is a complex, multichain enzyme responsible for most of the replicative synthesis in bacteria. The epsilon subunit contain the editing function and is a proofreading 3'-5' exonuclease.</text>
</comment>
<organism evidence="5 7">
    <name type="scientific">Capnocytophaga haemolytica</name>
    <dbReference type="NCBI Taxonomy" id="45243"/>
    <lineage>
        <taxon>Bacteria</taxon>
        <taxon>Pseudomonadati</taxon>
        <taxon>Bacteroidota</taxon>
        <taxon>Flavobacteriia</taxon>
        <taxon>Flavobacteriales</taxon>
        <taxon>Flavobacteriaceae</taxon>
        <taxon>Capnocytophaga</taxon>
    </lineage>
</organism>
<dbReference type="PANTHER" id="PTHR30231:SF41">
    <property type="entry name" value="DNA POLYMERASE III SUBUNIT EPSILON"/>
    <property type="match status" value="1"/>
</dbReference>
<dbReference type="PROSITE" id="PS50164">
    <property type="entry name" value="GIY_YIG"/>
    <property type="match status" value="1"/>
</dbReference>
<dbReference type="GO" id="GO:0005829">
    <property type="term" value="C:cytosol"/>
    <property type="evidence" value="ECO:0007669"/>
    <property type="project" value="TreeGrafter"/>
</dbReference>
<dbReference type="GO" id="GO:0008408">
    <property type="term" value="F:3'-5' exonuclease activity"/>
    <property type="evidence" value="ECO:0007669"/>
    <property type="project" value="TreeGrafter"/>
</dbReference>
<dbReference type="EC" id="3.6.4.12" evidence="5"/>
<keyword evidence="4" id="KW-0269">Exonuclease</keyword>
<keyword evidence="5" id="KW-0067">ATP-binding</keyword>
<keyword evidence="4" id="KW-0540">Nuclease</keyword>
<name>A0AAX2GY89_9FLAO</name>
<protein>
    <submittedName>
        <fullName evidence="4">Exonuclease</fullName>
    </submittedName>
    <submittedName>
        <fullName evidence="5">Probable ATP-dependent helicase dinG homolog</fullName>
        <ecNumber evidence="5">3.6.4.12</ecNumber>
    </submittedName>
</protein>
<dbReference type="PANTHER" id="PTHR30231">
    <property type="entry name" value="DNA POLYMERASE III SUBUNIT EPSILON"/>
    <property type="match status" value="1"/>
</dbReference>
<evidence type="ECO:0000313" key="6">
    <source>
        <dbReference type="Proteomes" id="UP000065822"/>
    </source>
</evidence>
<dbReference type="Proteomes" id="UP000065822">
    <property type="component" value="Chromosome"/>
</dbReference>
<dbReference type="SUPFAM" id="SSF82771">
    <property type="entry name" value="GIY-YIG endonuclease"/>
    <property type="match status" value="1"/>
</dbReference>
<evidence type="ECO:0000256" key="1">
    <source>
        <dbReference type="ARBA" id="ARBA00025483"/>
    </source>
</evidence>
<reference evidence="5 7" key="2">
    <citation type="submission" date="2017-06" db="EMBL/GenBank/DDBJ databases">
        <authorList>
            <consortium name="Pathogen Informatics"/>
        </authorList>
    </citation>
    <scope>NUCLEOTIDE SEQUENCE [LARGE SCALE GENOMIC DNA]</scope>
    <source>
        <strain evidence="5 7">NCTC12947</strain>
    </source>
</reference>
<dbReference type="Gene3D" id="3.40.1440.10">
    <property type="entry name" value="GIY-YIG endonuclease"/>
    <property type="match status" value="1"/>
</dbReference>
<dbReference type="SMART" id="SM00479">
    <property type="entry name" value="EXOIII"/>
    <property type="match status" value="1"/>
</dbReference>
<dbReference type="RefSeq" id="WP_066430178.1">
    <property type="nucleotide sequence ID" value="NZ_CP014227.1"/>
</dbReference>
<evidence type="ECO:0000259" key="3">
    <source>
        <dbReference type="PROSITE" id="PS50164"/>
    </source>
</evidence>
<dbReference type="Gene3D" id="3.30.420.10">
    <property type="entry name" value="Ribonuclease H-like superfamily/Ribonuclease H"/>
    <property type="match status" value="1"/>
</dbReference>
<keyword evidence="6" id="KW-1185">Reference proteome</keyword>
<sequence>MYAILDIETTGGKYDEEGITEIAIYRYDGHALVDQFISFVNPEREILPYVSQLTKITNKMLRNAPKFYEVAKRIVEITEGCILVAHNAEFDYRILQTEFRRLGYDYIRTTLCTVELSQRLLPDCESYSLGKLVRSLGIPISDRHRATGGDALATLELFKYLLEKDSKKAIITASVKNDPRLERKARHLRIVEELPSTLGVFYLHNKEGRIIYIGKDKNIKGRVNQLFTSQNKRDAYLQRNTHKVTYQETGNTLIATLKYLEEIELNRPRGNRDHKPAAVNINYVLTSHYNKEGYLCFAISLMEVGTPFITTFESKRSAKSFLGHITKEFELNPRFQGFRRQGIYPETSVEEYNTRAMQVLTKYGFIGATIAIVDKGRTVSERSAILIVDGQIKGYGFFGLNYQLTQLSFLENLVTPLPDSLRNRHLLQEYIRTTPSLKIINLKEQKPFHND</sequence>
<dbReference type="GO" id="GO:0006289">
    <property type="term" value="P:nucleotide-excision repair"/>
    <property type="evidence" value="ECO:0007669"/>
    <property type="project" value="InterPro"/>
</dbReference>
<feature type="domain" description="GIY-YIG" evidence="3">
    <location>
        <begin position="196"/>
        <end position="272"/>
    </location>
</feature>
<keyword evidence="5" id="KW-0547">Nucleotide-binding</keyword>
<evidence type="ECO:0000313" key="5">
    <source>
        <dbReference type="EMBL" id="SNV00611.1"/>
    </source>
</evidence>
<dbReference type="CDD" id="cd10434">
    <property type="entry name" value="GIY-YIG_UvrC_Cho"/>
    <property type="match status" value="1"/>
</dbReference>
<dbReference type="InterPro" id="IPR006054">
    <property type="entry name" value="DnaQ"/>
</dbReference>
<comment type="subunit">
    <text evidence="2">DNA polymerase III contains a core (composed of alpha, epsilon and theta chains) that associates with a tau subunit. This core dimerizes to form the POLIII' complex. PolIII' associates with the gamma complex (composed of gamma, delta, delta', psi and chi chains) and with the beta chain to form the complete DNA polymerase III complex.</text>
</comment>
<dbReference type="Proteomes" id="UP000215539">
    <property type="component" value="Chromosome 1"/>
</dbReference>
<accession>A0AAX2GY89</accession>
<dbReference type="EMBL" id="LT906449">
    <property type="protein sequence ID" value="SNV00611.1"/>
    <property type="molecule type" value="Genomic_DNA"/>
</dbReference>
<dbReference type="SUPFAM" id="SSF53098">
    <property type="entry name" value="Ribonuclease H-like"/>
    <property type="match status" value="1"/>
</dbReference>
<dbReference type="InterPro" id="IPR013520">
    <property type="entry name" value="Ribonucl_H"/>
</dbReference>
<dbReference type="InterPro" id="IPR000305">
    <property type="entry name" value="GIY-YIG_endonuc"/>
</dbReference>
<keyword evidence="5" id="KW-0378">Hydrolase</keyword>
<keyword evidence="5" id="KW-0347">Helicase</keyword>
<evidence type="ECO:0000313" key="7">
    <source>
        <dbReference type="Proteomes" id="UP000215539"/>
    </source>
</evidence>
<dbReference type="InterPro" id="IPR012337">
    <property type="entry name" value="RNaseH-like_sf"/>
</dbReference>
<dbReference type="KEGG" id="chg:AXF12_08350"/>
<proteinExistence type="predicted"/>
<dbReference type="Pfam" id="PF00929">
    <property type="entry name" value="RNase_T"/>
    <property type="match status" value="1"/>
</dbReference>
<dbReference type="FunFam" id="3.30.420.10:FF:000045">
    <property type="entry name" value="3'-5' exonuclease DinG"/>
    <property type="match status" value="1"/>
</dbReference>
<reference evidence="4 6" key="1">
    <citation type="submission" date="2016-02" db="EMBL/GenBank/DDBJ databases">
        <authorList>
            <person name="Holder M.E."/>
            <person name="Ajami N.J."/>
            <person name="Petrosino J.F."/>
        </authorList>
    </citation>
    <scope>NUCLEOTIDE SEQUENCE [LARGE SCALE GENOMIC DNA]</scope>
    <source>
        <strain evidence="4 6">CCUG 32990</strain>
    </source>
</reference>
<dbReference type="CDD" id="cd06127">
    <property type="entry name" value="DEDDh"/>
    <property type="match status" value="1"/>
</dbReference>
<gene>
    <name evidence="5" type="primary">dinG_1</name>
    <name evidence="4" type="ORF">AXF12_08350</name>
    <name evidence="5" type="ORF">SAMEA44541418_00012</name>
</gene>
<dbReference type="AlphaFoldDB" id="A0AAX2GY89"/>
<dbReference type="GO" id="GO:0003677">
    <property type="term" value="F:DNA binding"/>
    <property type="evidence" value="ECO:0007669"/>
    <property type="project" value="InterPro"/>
</dbReference>
<dbReference type="GO" id="GO:0045004">
    <property type="term" value="P:DNA replication proofreading"/>
    <property type="evidence" value="ECO:0007669"/>
    <property type="project" value="TreeGrafter"/>
</dbReference>
<dbReference type="EMBL" id="CP014227">
    <property type="protein sequence ID" value="AMD85521.1"/>
    <property type="molecule type" value="Genomic_DNA"/>
</dbReference>
<dbReference type="InterPro" id="IPR035901">
    <property type="entry name" value="GIY-YIG_endonuc_sf"/>
</dbReference>
<dbReference type="GO" id="GO:0003678">
    <property type="term" value="F:DNA helicase activity"/>
    <property type="evidence" value="ECO:0007669"/>
    <property type="project" value="UniProtKB-EC"/>
</dbReference>
<evidence type="ECO:0000313" key="4">
    <source>
        <dbReference type="EMBL" id="AMD85521.1"/>
    </source>
</evidence>
<dbReference type="NCBIfam" id="TIGR00573">
    <property type="entry name" value="dnaq"/>
    <property type="match status" value="1"/>
</dbReference>
<dbReference type="InterPro" id="IPR047296">
    <property type="entry name" value="GIY-YIG_UvrC_Cho"/>
</dbReference>
<dbReference type="InterPro" id="IPR036397">
    <property type="entry name" value="RNaseH_sf"/>
</dbReference>